<protein>
    <submittedName>
        <fullName evidence="4">Ubiquitin carboxyl-terminal hydrolase 2</fullName>
    </submittedName>
</protein>
<reference evidence="4" key="1">
    <citation type="submission" date="2016-06" db="UniProtKB">
        <authorList>
            <consortium name="WormBaseParasite"/>
        </authorList>
    </citation>
    <scope>IDENTIFICATION</scope>
</reference>
<reference evidence="2 3" key="2">
    <citation type="submission" date="2018-11" db="EMBL/GenBank/DDBJ databases">
        <authorList>
            <consortium name="Pathogen Informatics"/>
        </authorList>
    </citation>
    <scope>NUCLEOTIDE SEQUENCE [LARGE SCALE GENOMIC DNA]</scope>
</reference>
<evidence type="ECO:0000313" key="3">
    <source>
        <dbReference type="Proteomes" id="UP000270296"/>
    </source>
</evidence>
<feature type="region of interest" description="Disordered" evidence="1">
    <location>
        <begin position="279"/>
        <end position="301"/>
    </location>
</feature>
<dbReference type="EMBL" id="UZAM01010205">
    <property type="protein sequence ID" value="VDP11348.1"/>
    <property type="molecule type" value="Genomic_DNA"/>
</dbReference>
<accession>A0A183ITM8</accession>
<keyword evidence="3" id="KW-1185">Reference proteome</keyword>
<evidence type="ECO:0000313" key="4">
    <source>
        <dbReference type="WBParaSite" id="SBAD_0000724001-mRNA-1"/>
    </source>
</evidence>
<organism evidence="4">
    <name type="scientific">Soboliphyme baturini</name>
    <dbReference type="NCBI Taxonomy" id="241478"/>
    <lineage>
        <taxon>Eukaryota</taxon>
        <taxon>Metazoa</taxon>
        <taxon>Ecdysozoa</taxon>
        <taxon>Nematoda</taxon>
        <taxon>Enoplea</taxon>
        <taxon>Dorylaimia</taxon>
        <taxon>Dioctophymatida</taxon>
        <taxon>Dioctophymatoidea</taxon>
        <taxon>Soboliphymatidae</taxon>
        <taxon>Soboliphyme</taxon>
    </lineage>
</organism>
<sequence>MSGDVCRDSRIISLNYSNSSPIRSSSFPYTYSRTYKDPSVSTNHLYSSAGSKQRLGISGEYRSIPSNRLGYQNRRSFTDVDFLQHKWNLINNLNNHLYGRKSSVDTNRSLKTTCDITPYRPPSRASLSFVPKSPVNSSSYDVRRLKSLVGRDRTSSTSCSPTAQRCQISSRPLSQQLYSISCSSKHNDRRQFSPFSYSLCTPLSRSSSSLKAAALSSERAAHRVYDSCDLSTRNKSKTVMNCDYDSTEGAPRHYMIDATDKNNGSCCGSGSGLVSVSVSVSGSGPGSGTGGTSGTSSGFGRDFLRRRNENVEWCSRYASLGSKWATRA</sequence>
<dbReference type="AlphaFoldDB" id="A0A183ITM8"/>
<evidence type="ECO:0000313" key="2">
    <source>
        <dbReference type="EMBL" id="VDP11348.1"/>
    </source>
</evidence>
<proteinExistence type="predicted"/>
<gene>
    <name evidence="2" type="ORF">SBAD_LOCUS6973</name>
</gene>
<dbReference type="Proteomes" id="UP000270296">
    <property type="component" value="Unassembled WGS sequence"/>
</dbReference>
<dbReference type="WBParaSite" id="SBAD_0000724001-mRNA-1">
    <property type="protein sequence ID" value="SBAD_0000724001-mRNA-1"/>
    <property type="gene ID" value="SBAD_0000724001"/>
</dbReference>
<feature type="compositionally biased region" description="Gly residues" evidence="1">
    <location>
        <begin position="283"/>
        <end position="293"/>
    </location>
</feature>
<name>A0A183ITM8_9BILA</name>
<evidence type="ECO:0000256" key="1">
    <source>
        <dbReference type="SAM" id="MobiDB-lite"/>
    </source>
</evidence>